<gene>
    <name evidence="4" type="ORF">H0S81_01825</name>
</gene>
<proteinExistence type="predicted"/>
<dbReference type="EMBL" id="JACCQK010000073">
    <property type="protein sequence ID" value="MBG0778656.1"/>
    <property type="molecule type" value="Genomic_DNA"/>
</dbReference>
<dbReference type="InterPro" id="IPR046342">
    <property type="entry name" value="CBS_dom_sf"/>
</dbReference>
<feature type="non-terminal residue" evidence="4">
    <location>
        <position position="1"/>
    </location>
</feature>
<feature type="domain" description="CBS" evidence="3">
    <location>
        <begin position="51"/>
        <end position="108"/>
    </location>
</feature>
<dbReference type="InterPro" id="IPR000644">
    <property type="entry name" value="CBS_dom"/>
</dbReference>
<dbReference type="PROSITE" id="PS51371">
    <property type="entry name" value="CBS"/>
    <property type="match status" value="2"/>
</dbReference>
<dbReference type="SMART" id="SM00116">
    <property type="entry name" value="CBS"/>
    <property type="match status" value="2"/>
</dbReference>
<dbReference type="Pfam" id="PF00571">
    <property type="entry name" value="CBS"/>
    <property type="match status" value="2"/>
</dbReference>
<organism evidence="4 5">
    <name type="scientific">Desulfotignum balticum</name>
    <dbReference type="NCBI Taxonomy" id="115781"/>
    <lineage>
        <taxon>Bacteria</taxon>
        <taxon>Pseudomonadati</taxon>
        <taxon>Thermodesulfobacteriota</taxon>
        <taxon>Desulfobacteria</taxon>
        <taxon>Desulfobacterales</taxon>
        <taxon>Desulfobacteraceae</taxon>
        <taxon>Desulfotignum</taxon>
    </lineage>
</organism>
<dbReference type="PANTHER" id="PTHR43080">
    <property type="entry name" value="CBS DOMAIN-CONTAINING PROTEIN CBSX3, MITOCHONDRIAL"/>
    <property type="match status" value="1"/>
</dbReference>
<comment type="caution">
    <text evidence="4">The sequence shown here is derived from an EMBL/GenBank/DDBJ whole genome shotgun (WGS) entry which is preliminary data.</text>
</comment>
<evidence type="ECO:0000313" key="4">
    <source>
        <dbReference type="EMBL" id="MBG0778656.1"/>
    </source>
</evidence>
<evidence type="ECO:0000256" key="1">
    <source>
        <dbReference type="ARBA" id="ARBA00023122"/>
    </source>
</evidence>
<keyword evidence="1 2" id="KW-0129">CBS domain</keyword>
<evidence type="ECO:0000256" key="2">
    <source>
        <dbReference type="PROSITE-ProRule" id="PRU00703"/>
    </source>
</evidence>
<dbReference type="Proteomes" id="UP000706172">
    <property type="component" value="Unassembled WGS sequence"/>
</dbReference>
<dbReference type="AlphaFoldDB" id="A0A931CWE6"/>
<accession>A0A931CWE6</accession>
<dbReference type="InterPro" id="IPR051257">
    <property type="entry name" value="Diverse_CBS-Domain"/>
</dbReference>
<name>A0A931CWE6_9BACT</name>
<evidence type="ECO:0000313" key="5">
    <source>
        <dbReference type="Proteomes" id="UP000706172"/>
    </source>
</evidence>
<protein>
    <submittedName>
        <fullName evidence="4">CBS domain-containing protein</fullName>
    </submittedName>
</protein>
<evidence type="ECO:0000259" key="3">
    <source>
        <dbReference type="PROSITE" id="PS51371"/>
    </source>
</evidence>
<dbReference type="PANTHER" id="PTHR43080:SF2">
    <property type="entry name" value="CBS DOMAIN-CONTAINING PROTEIN"/>
    <property type="match status" value="1"/>
</dbReference>
<dbReference type="CDD" id="cd04586">
    <property type="entry name" value="CBS_pair_BON_assoc"/>
    <property type="match status" value="1"/>
</dbReference>
<reference evidence="4" key="1">
    <citation type="submission" date="2020-07" db="EMBL/GenBank/DDBJ databases">
        <title>Severe corrosion of carbon steel in oil field produced water can be linked to methanogenic archaea containing a special type of NiFe hydrogenase.</title>
        <authorList>
            <person name="Lahme S."/>
            <person name="Mand J."/>
            <person name="Longwell J."/>
            <person name="Smith R."/>
            <person name="Enning D."/>
        </authorList>
    </citation>
    <scope>NUCLEOTIDE SEQUENCE</scope>
    <source>
        <strain evidence="4">MIC098Bin6</strain>
    </source>
</reference>
<dbReference type="Gene3D" id="3.10.580.10">
    <property type="entry name" value="CBS-domain"/>
    <property type="match status" value="1"/>
</dbReference>
<sequence>QTITDEDIVTAMKKIPGYLDITPSDFMEIYRVAYDHALHRLKHAITAEQIMTRQVITVPETAPLAEVVRLLADHDISGMPVIQPDHTLAGVISEKDFLSKMGRGGSPSFMHVILQCLEKKGCIAADIKKLTAREIMSSPAVTISGTTPLFEVADIMDRHNINRVPAIDDAGRLAGIVARSDLIQTMC</sequence>
<feature type="domain" description="CBS" evidence="3">
    <location>
        <begin position="136"/>
        <end position="187"/>
    </location>
</feature>
<dbReference type="SUPFAM" id="SSF54631">
    <property type="entry name" value="CBS-domain pair"/>
    <property type="match status" value="1"/>
</dbReference>